<evidence type="ECO:0000256" key="8">
    <source>
        <dbReference type="ARBA" id="ARBA00038436"/>
    </source>
</evidence>
<evidence type="ECO:0000256" key="5">
    <source>
        <dbReference type="ARBA" id="ARBA00022692"/>
    </source>
</evidence>
<dbReference type="EMBL" id="CACRTR010000001">
    <property type="protein sequence ID" value="VYT63818.1"/>
    <property type="molecule type" value="Genomic_DNA"/>
</dbReference>
<gene>
    <name evidence="10" type="primary">yiaM</name>
    <name evidence="10" type="ORF">ELLFYP34_00086</name>
</gene>
<evidence type="ECO:0000256" key="4">
    <source>
        <dbReference type="ARBA" id="ARBA00022519"/>
    </source>
</evidence>
<evidence type="ECO:0000313" key="10">
    <source>
        <dbReference type="EMBL" id="VYT63818.1"/>
    </source>
</evidence>
<dbReference type="AlphaFoldDB" id="A0A6N2YDS7"/>
<dbReference type="RefSeq" id="WP_013381220.1">
    <property type="nucleotide sequence ID" value="NZ_CP171348.1"/>
</dbReference>
<keyword evidence="3" id="KW-1003">Cell membrane</keyword>
<dbReference type="PANTHER" id="PTHR35011">
    <property type="entry name" value="2,3-DIKETO-L-GULONATE TRAP TRANSPORTER SMALL PERMEASE PROTEIN YIAM"/>
    <property type="match status" value="1"/>
</dbReference>
<sequence length="205" mass="23552">MKKVLKWLDVNFEPLLIAVLFTALILLITIQVILRLSPLAGFSWGEEISRFMFVWLMYFSFSYATRNNRHIRVSFFVKKLPESAQKVILFICDILFLIFSGFVLVACFNICMTASRFNDMAVTLDISMNVLYAAGVVGYALMVVRIIQGIVWKVKHWGDSAEIFENFGGEFTPDNRVFFDTMPEGEFAAEVDRDLEEVIEKEEGK</sequence>
<keyword evidence="4" id="KW-0997">Cell inner membrane</keyword>
<dbReference type="GeneID" id="68363940"/>
<dbReference type="GO" id="GO:0015740">
    <property type="term" value="P:C4-dicarboxylate transport"/>
    <property type="evidence" value="ECO:0007669"/>
    <property type="project" value="TreeGrafter"/>
</dbReference>
<comment type="subcellular location">
    <subcellularLocation>
        <location evidence="1">Cell inner membrane</location>
        <topology evidence="1">Multi-pass membrane protein</topology>
    </subcellularLocation>
</comment>
<dbReference type="GO" id="GO:0005886">
    <property type="term" value="C:plasma membrane"/>
    <property type="evidence" value="ECO:0007669"/>
    <property type="project" value="UniProtKB-SubCell"/>
</dbReference>
<keyword evidence="2" id="KW-0813">Transport</keyword>
<evidence type="ECO:0000256" key="2">
    <source>
        <dbReference type="ARBA" id="ARBA00022448"/>
    </source>
</evidence>
<dbReference type="InterPro" id="IPR007387">
    <property type="entry name" value="TRAP_DctQ"/>
</dbReference>
<dbReference type="GO" id="GO:0022857">
    <property type="term" value="F:transmembrane transporter activity"/>
    <property type="evidence" value="ECO:0007669"/>
    <property type="project" value="TreeGrafter"/>
</dbReference>
<reference evidence="10" key="1">
    <citation type="submission" date="2019-11" db="EMBL/GenBank/DDBJ databases">
        <authorList>
            <person name="Feng L."/>
        </authorList>
    </citation>
    <scope>NUCLEOTIDE SEQUENCE</scope>
    <source>
        <strain evidence="10">ElimosumLFYP34</strain>
    </source>
</reference>
<protein>
    <submittedName>
        <fullName evidence="10">2,3-diketo-L-gulonate TRAP transporter small permease protein YiaM</fullName>
    </submittedName>
</protein>
<evidence type="ECO:0000256" key="7">
    <source>
        <dbReference type="ARBA" id="ARBA00023136"/>
    </source>
</evidence>
<keyword evidence="5" id="KW-0812">Transmembrane</keyword>
<evidence type="ECO:0000256" key="6">
    <source>
        <dbReference type="ARBA" id="ARBA00022989"/>
    </source>
</evidence>
<keyword evidence="7" id="KW-0472">Membrane</keyword>
<name>A0A6N2YDS7_EUBLI</name>
<dbReference type="PANTHER" id="PTHR35011:SF2">
    <property type="entry name" value="2,3-DIKETO-L-GULONATE TRAP TRANSPORTER SMALL PERMEASE PROTEIN YIAM"/>
    <property type="match status" value="1"/>
</dbReference>
<accession>A0A6N2YDS7</accession>
<dbReference type="InterPro" id="IPR055348">
    <property type="entry name" value="DctQ"/>
</dbReference>
<evidence type="ECO:0000256" key="1">
    <source>
        <dbReference type="ARBA" id="ARBA00004429"/>
    </source>
</evidence>
<organism evidence="10">
    <name type="scientific">Eubacterium limosum</name>
    <dbReference type="NCBI Taxonomy" id="1736"/>
    <lineage>
        <taxon>Bacteria</taxon>
        <taxon>Bacillati</taxon>
        <taxon>Bacillota</taxon>
        <taxon>Clostridia</taxon>
        <taxon>Eubacteriales</taxon>
        <taxon>Eubacteriaceae</taxon>
        <taxon>Eubacterium</taxon>
    </lineage>
</organism>
<evidence type="ECO:0000259" key="9">
    <source>
        <dbReference type="Pfam" id="PF04290"/>
    </source>
</evidence>
<evidence type="ECO:0000256" key="3">
    <source>
        <dbReference type="ARBA" id="ARBA00022475"/>
    </source>
</evidence>
<keyword evidence="6" id="KW-1133">Transmembrane helix</keyword>
<proteinExistence type="inferred from homology"/>
<dbReference type="Pfam" id="PF04290">
    <property type="entry name" value="DctQ"/>
    <property type="match status" value="1"/>
</dbReference>
<comment type="similarity">
    <text evidence="8">Belongs to the TRAP transporter small permease family.</text>
</comment>
<feature type="domain" description="Tripartite ATP-independent periplasmic transporters DctQ component" evidence="9">
    <location>
        <begin position="24"/>
        <end position="151"/>
    </location>
</feature>